<feature type="region of interest" description="Disordered" evidence="1">
    <location>
        <begin position="490"/>
        <end position="540"/>
    </location>
</feature>
<protein>
    <submittedName>
        <fullName evidence="3">Uncharacterized protein</fullName>
    </submittedName>
</protein>
<dbReference type="EMBL" id="JAYGGQ010000010">
    <property type="protein sequence ID" value="MEA5455807.1"/>
    <property type="molecule type" value="Genomic_DNA"/>
</dbReference>
<reference evidence="3 4" key="1">
    <citation type="submission" date="2023-12" db="EMBL/GenBank/DDBJ databases">
        <title>Sinomonas terricola sp. nov, isolated from litchi orchard soil in Guangdong, PR China.</title>
        <authorList>
            <person name="Jiaxin W."/>
            <person name="Yang Z."/>
            <person name="Honghui Z."/>
        </authorList>
    </citation>
    <scope>NUCLEOTIDE SEQUENCE [LARGE SCALE GENOMIC DNA]</scope>
    <source>
        <strain evidence="3 4">JGH33</strain>
    </source>
</reference>
<feature type="transmembrane region" description="Helical" evidence="2">
    <location>
        <begin position="233"/>
        <end position="255"/>
    </location>
</feature>
<feature type="transmembrane region" description="Helical" evidence="2">
    <location>
        <begin position="365"/>
        <end position="387"/>
    </location>
</feature>
<feature type="compositionally biased region" description="Low complexity" evidence="1">
    <location>
        <begin position="49"/>
        <end position="58"/>
    </location>
</feature>
<feature type="transmembrane region" description="Helical" evidence="2">
    <location>
        <begin position="164"/>
        <end position="186"/>
    </location>
</feature>
<feature type="compositionally biased region" description="Low complexity" evidence="1">
    <location>
        <begin position="517"/>
        <end position="536"/>
    </location>
</feature>
<dbReference type="RefSeq" id="WP_323279689.1">
    <property type="nucleotide sequence ID" value="NZ_JAYGGQ010000010.1"/>
</dbReference>
<feature type="transmembrane region" description="Helical" evidence="2">
    <location>
        <begin position="399"/>
        <end position="420"/>
    </location>
</feature>
<gene>
    <name evidence="3" type="ORF">SPF06_13815</name>
</gene>
<evidence type="ECO:0000256" key="1">
    <source>
        <dbReference type="SAM" id="MobiDB-lite"/>
    </source>
</evidence>
<feature type="transmembrane region" description="Helical" evidence="2">
    <location>
        <begin position="276"/>
        <end position="304"/>
    </location>
</feature>
<feature type="region of interest" description="Disordered" evidence="1">
    <location>
        <begin position="844"/>
        <end position="867"/>
    </location>
</feature>
<keyword evidence="2" id="KW-0812">Transmembrane</keyword>
<feature type="transmembrane region" description="Helical" evidence="2">
    <location>
        <begin position="432"/>
        <end position="453"/>
    </location>
</feature>
<keyword evidence="2" id="KW-1133">Transmembrane helix</keyword>
<accession>A0ABU5T801</accession>
<evidence type="ECO:0000256" key="2">
    <source>
        <dbReference type="SAM" id="Phobius"/>
    </source>
</evidence>
<feature type="transmembrane region" description="Helical" evidence="2">
    <location>
        <begin position="71"/>
        <end position="98"/>
    </location>
</feature>
<feature type="compositionally biased region" description="Low complexity" evidence="1">
    <location>
        <begin position="9"/>
        <end position="42"/>
    </location>
</feature>
<dbReference type="Proteomes" id="UP001304769">
    <property type="component" value="Unassembled WGS sequence"/>
</dbReference>
<sequence>MTDQPQPNAQQGQPEAHQAQPAQPVPAQTTPQAHPAQPEAHPAQPPQEHPSQPEASAPTPGPPPALDLKTLLPAAAVGAIAFVGTYVVALAMVALAIAGLAMGQGSFVAPANSAIPQGLIPDPAQIPFQVAAQWVAMSQFGTLGATLEATVPFMGSIHGSVSTFGVPLLFTAISAALCFAGGRFTARKTPRASTLSQWVGALASGAVFCVLANAVAAGLAIPLSAPNLKVDPATAFSVGSVFGSFIVATLAFAAGRGSLLPRTNRWDVVHSWLRPVAAVGVHYALFLVIAIPAAIIVVGVRFGWSATLSASLWAPTAGLDLVGLGHLSPLSRSWSSRVMFSSSSNTSGSDLSLGMNLAEFGIPAWAGWLLVLLAIAAALCTSVFWHLRRGPIATNGTRGWAPLPAAYLAAGLVTAWLSIATVSVDLSNIASVHGNVMLTPLTGLALLAWGLVVEASSRYVAPHLAPYVPLPLARRIVANGQGQSAAIEAVGSPGDAASPDTAGTPGAGALVNGGQQATSASASAPAATLPHPALAPRKPLSPRAKRTLVVTVGAGAVLAVLAIGAAITLSVLKGSNGPDKPVTGYLQALVDGQASKALSLSDPNVANEQRVLLDDAVYSKAARRIDGFSIISTKVNGDSATVVAEVRQSGRKQESTFSLRKDNPNLLGDNWKLTSALLGKLTISADVQLHKATVNGQDIPVSFASNGYSLKGPQLPVLPGEYTIELPASEKYLTAQKVVVLVSIDDYTGMARLDVEPSEALITEAAAQADAHLAECLKSTEARPQDCPFGIYATSSTIRNLRWALVKKPSYRLAQDYAASGTSGWTLRTDDRGEAKADFERDRSYGFGTPEWKSDSSSSSVSFSAKVSVQNGSVRLEYSRY</sequence>
<keyword evidence="4" id="KW-1185">Reference proteome</keyword>
<proteinExistence type="predicted"/>
<name>A0ABU5T801_9MICC</name>
<evidence type="ECO:0000313" key="4">
    <source>
        <dbReference type="Proteomes" id="UP001304769"/>
    </source>
</evidence>
<keyword evidence="2" id="KW-0472">Membrane</keyword>
<feature type="transmembrane region" description="Helical" evidence="2">
    <location>
        <begin position="198"/>
        <end position="221"/>
    </location>
</feature>
<organism evidence="3 4">
    <name type="scientific">Sinomonas terricola</name>
    <dbReference type="NCBI Taxonomy" id="3110330"/>
    <lineage>
        <taxon>Bacteria</taxon>
        <taxon>Bacillati</taxon>
        <taxon>Actinomycetota</taxon>
        <taxon>Actinomycetes</taxon>
        <taxon>Micrococcales</taxon>
        <taxon>Micrococcaceae</taxon>
        <taxon>Sinomonas</taxon>
    </lineage>
</organism>
<comment type="caution">
    <text evidence="3">The sequence shown here is derived from an EMBL/GenBank/DDBJ whole genome shotgun (WGS) entry which is preliminary data.</text>
</comment>
<feature type="region of interest" description="Disordered" evidence="1">
    <location>
        <begin position="1"/>
        <end position="65"/>
    </location>
</feature>
<feature type="compositionally biased region" description="Low complexity" evidence="1">
    <location>
        <begin position="855"/>
        <end position="867"/>
    </location>
</feature>
<evidence type="ECO:0000313" key="3">
    <source>
        <dbReference type="EMBL" id="MEA5455807.1"/>
    </source>
</evidence>
<feature type="transmembrane region" description="Helical" evidence="2">
    <location>
        <begin position="547"/>
        <end position="572"/>
    </location>
</feature>